<proteinExistence type="predicted"/>
<gene>
    <name evidence="2" type="ORF">PIB30_095262</name>
</gene>
<name>A0ABU6QW72_9FABA</name>
<evidence type="ECO:0000256" key="1">
    <source>
        <dbReference type="SAM" id="MobiDB-lite"/>
    </source>
</evidence>
<comment type="caution">
    <text evidence="2">The sequence shown here is derived from an EMBL/GenBank/DDBJ whole genome shotgun (WGS) entry which is preliminary data.</text>
</comment>
<keyword evidence="3" id="KW-1185">Reference proteome</keyword>
<feature type="compositionally biased region" description="Basic and acidic residues" evidence="1">
    <location>
        <begin position="86"/>
        <end position="101"/>
    </location>
</feature>
<feature type="region of interest" description="Disordered" evidence="1">
    <location>
        <begin position="72"/>
        <end position="140"/>
    </location>
</feature>
<evidence type="ECO:0000313" key="3">
    <source>
        <dbReference type="Proteomes" id="UP001341840"/>
    </source>
</evidence>
<feature type="compositionally biased region" description="Polar residues" evidence="1">
    <location>
        <begin position="72"/>
        <end position="81"/>
    </location>
</feature>
<dbReference type="Proteomes" id="UP001341840">
    <property type="component" value="Unassembled WGS sequence"/>
</dbReference>
<evidence type="ECO:0000313" key="2">
    <source>
        <dbReference type="EMBL" id="MED6115919.1"/>
    </source>
</evidence>
<reference evidence="2 3" key="1">
    <citation type="journal article" date="2023" name="Plants (Basel)">
        <title>Bridging the Gap: Combining Genomics and Transcriptomics Approaches to Understand Stylosanthes scabra, an Orphan Legume from the Brazilian Caatinga.</title>
        <authorList>
            <person name="Ferreira-Neto J.R.C."/>
            <person name="da Silva M.D."/>
            <person name="Binneck E."/>
            <person name="de Melo N.F."/>
            <person name="da Silva R.H."/>
            <person name="de Melo A.L.T.M."/>
            <person name="Pandolfi V."/>
            <person name="Bustamante F.O."/>
            <person name="Brasileiro-Vidal A.C."/>
            <person name="Benko-Iseppon A.M."/>
        </authorList>
    </citation>
    <scope>NUCLEOTIDE SEQUENCE [LARGE SCALE GENOMIC DNA]</scope>
    <source>
        <tissue evidence="2">Leaves</tissue>
    </source>
</reference>
<dbReference type="EMBL" id="JASCZI010002166">
    <property type="protein sequence ID" value="MED6115919.1"/>
    <property type="molecule type" value="Genomic_DNA"/>
</dbReference>
<sequence>MSRWEPIIHAGHLRRVAAVEAGHVMMMHQPDHDWPESCDMSGDLGWRAGRHMAERMSLHGREMEMLEQQQAITRSCPTGTCSGPADHPHYAPDHPGPESHHGQRARPAGHTLAAPPPAPRQCAQQHPPPPSSISYAGHGGSTCPSHVLPAWA</sequence>
<organism evidence="2 3">
    <name type="scientific">Stylosanthes scabra</name>
    <dbReference type="NCBI Taxonomy" id="79078"/>
    <lineage>
        <taxon>Eukaryota</taxon>
        <taxon>Viridiplantae</taxon>
        <taxon>Streptophyta</taxon>
        <taxon>Embryophyta</taxon>
        <taxon>Tracheophyta</taxon>
        <taxon>Spermatophyta</taxon>
        <taxon>Magnoliopsida</taxon>
        <taxon>eudicotyledons</taxon>
        <taxon>Gunneridae</taxon>
        <taxon>Pentapetalae</taxon>
        <taxon>rosids</taxon>
        <taxon>fabids</taxon>
        <taxon>Fabales</taxon>
        <taxon>Fabaceae</taxon>
        <taxon>Papilionoideae</taxon>
        <taxon>50 kb inversion clade</taxon>
        <taxon>dalbergioids sensu lato</taxon>
        <taxon>Dalbergieae</taxon>
        <taxon>Pterocarpus clade</taxon>
        <taxon>Stylosanthes</taxon>
    </lineage>
</organism>
<protein>
    <submittedName>
        <fullName evidence="2">Uncharacterized protein</fullName>
    </submittedName>
</protein>
<accession>A0ABU6QW72</accession>